<comment type="cofactor">
    <cofactor evidence="3">
        <name>(R)-lipoate</name>
        <dbReference type="ChEBI" id="CHEBI:83088"/>
    </cofactor>
    <text evidence="3">Binds 1 lipoyl cofactor covalently.</text>
</comment>
<dbReference type="InterPro" id="IPR017453">
    <property type="entry name" value="GCV_H_sub"/>
</dbReference>
<dbReference type="AlphaFoldDB" id="A0A9D2KN78"/>
<feature type="modified residue" description="N6-lipoyllysine" evidence="3 4">
    <location>
        <position position="63"/>
    </location>
</feature>
<dbReference type="InterPro" id="IPR003016">
    <property type="entry name" value="2-oxoA_DH_lipoyl-BS"/>
</dbReference>
<dbReference type="GO" id="GO:0005960">
    <property type="term" value="C:glycine cleavage complex"/>
    <property type="evidence" value="ECO:0007669"/>
    <property type="project" value="InterPro"/>
</dbReference>
<dbReference type="GO" id="GO:0005829">
    <property type="term" value="C:cytosol"/>
    <property type="evidence" value="ECO:0007669"/>
    <property type="project" value="TreeGrafter"/>
</dbReference>
<dbReference type="InterPro" id="IPR011053">
    <property type="entry name" value="Single_hybrid_motif"/>
</dbReference>
<evidence type="ECO:0000259" key="5">
    <source>
        <dbReference type="PROSITE" id="PS50968"/>
    </source>
</evidence>
<dbReference type="NCBIfam" id="NF002270">
    <property type="entry name" value="PRK01202.1"/>
    <property type="match status" value="1"/>
</dbReference>
<evidence type="ECO:0000313" key="7">
    <source>
        <dbReference type="Proteomes" id="UP000824225"/>
    </source>
</evidence>
<dbReference type="NCBIfam" id="TIGR00527">
    <property type="entry name" value="gcvH"/>
    <property type="match status" value="1"/>
</dbReference>
<protein>
    <recommendedName>
        <fullName evidence="3">Glycine cleavage system H protein</fullName>
    </recommendedName>
</protein>
<dbReference type="EMBL" id="DXAN01000028">
    <property type="protein sequence ID" value="HJA09318.1"/>
    <property type="molecule type" value="Genomic_DNA"/>
</dbReference>
<comment type="similarity">
    <text evidence="1 3">Belongs to the GcvH family.</text>
</comment>
<evidence type="ECO:0000256" key="1">
    <source>
        <dbReference type="ARBA" id="ARBA00009249"/>
    </source>
</evidence>
<sequence length="124" mass="13358">MNTPADLSYTDTHEWVRIENDEAVLGITEYAQHTLGDITYVELPSVGDTLTEGAEMGTVESVKAASDLFSPVSGTVTAVNEELADHPDLVNQAPYEGGWMVRVALSGRPSGLLNAADYEKLCQE</sequence>
<dbReference type="GO" id="GO:0009249">
    <property type="term" value="P:protein lipoylation"/>
    <property type="evidence" value="ECO:0007669"/>
    <property type="project" value="TreeGrafter"/>
</dbReference>
<organism evidence="6 7">
    <name type="scientific">Candidatus Mailhella merdigallinarum</name>
    <dbReference type="NCBI Taxonomy" id="2838658"/>
    <lineage>
        <taxon>Bacteria</taxon>
        <taxon>Pseudomonadati</taxon>
        <taxon>Thermodesulfobacteriota</taxon>
        <taxon>Desulfovibrionia</taxon>
        <taxon>Desulfovibrionales</taxon>
        <taxon>Desulfovibrionaceae</taxon>
        <taxon>Mailhella</taxon>
    </lineage>
</organism>
<keyword evidence="2 3" id="KW-0450">Lipoyl</keyword>
<dbReference type="Pfam" id="PF01597">
    <property type="entry name" value="GCV_H"/>
    <property type="match status" value="1"/>
</dbReference>
<comment type="subunit">
    <text evidence="3">The glycine cleavage system is composed of four proteins: P, T, L and H.</text>
</comment>
<evidence type="ECO:0000256" key="2">
    <source>
        <dbReference type="ARBA" id="ARBA00022823"/>
    </source>
</evidence>
<gene>
    <name evidence="3 6" type="primary">gcvH</name>
    <name evidence="6" type="ORF">H9962_09045</name>
</gene>
<dbReference type="GO" id="GO:0019464">
    <property type="term" value="P:glycine decarboxylation via glycine cleavage system"/>
    <property type="evidence" value="ECO:0007669"/>
    <property type="project" value="UniProtKB-UniRule"/>
</dbReference>
<feature type="domain" description="Lipoyl-binding" evidence="5">
    <location>
        <begin position="22"/>
        <end position="104"/>
    </location>
</feature>
<accession>A0A9D2KN78</accession>
<reference evidence="6" key="1">
    <citation type="journal article" date="2021" name="PeerJ">
        <title>Extensive microbial diversity within the chicken gut microbiome revealed by metagenomics and culture.</title>
        <authorList>
            <person name="Gilroy R."/>
            <person name="Ravi A."/>
            <person name="Getino M."/>
            <person name="Pursley I."/>
            <person name="Horton D.L."/>
            <person name="Alikhan N.F."/>
            <person name="Baker D."/>
            <person name="Gharbi K."/>
            <person name="Hall N."/>
            <person name="Watson M."/>
            <person name="Adriaenssens E.M."/>
            <person name="Foster-Nyarko E."/>
            <person name="Jarju S."/>
            <person name="Secka A."/>
            <person name="Antonio M."/>
            <person name="Oren A."/>
            <person name="Chaudhuri R.R."/>
            <person name="La Ragione R."/>
            <person name="Hildebrand F."/>
            <person name="Pallen M.J."/>
        </authorList>
    </citation>
    <scope>NUCLEOTIDE SEQUENCE</scope>
    <source>
        <strain evidence="6">CHK186-16707</strain>
    </source>
</reference>
<dbReference type="Gene3D" id="2.40.50.100">
    <property type="match status" value="1"/>
</dbReference>
<dbReference type="HAMAP" id="MF_00272">
    <property type="entry name" value="GcvH"/>
    <property type="match status" value="1"/>
</dbReference>
<evidence type="ECO:0000313" key="6">
    <source>
        <dbReference type="EMBL" id="HJA09318.1"/>
    </source>
</evidence>
<reference evidence="6" key="2">
    <citation type="submission" date="2021-04" db="EMBL/GenBank/DDBJ databases">
        <authorList>
            <person name="Gilroy R."/>
        </authorList>
    </citation>
    <scope>NUCLEOTIDE SEQUENCE</scope>
    <source>
        <strain evidence="6">CHK186-16707</strain>
    </source>
</reference>
<comment type="function">
    <text evidence="3">The glycine cleavage system catalyzes the degradation of glycine. The H protein shuttles the methylamine group of glycine from the P protein to the T protein.</text>
</comment>
<dbReference type="InterPro" id="IPR000089">
    <property type="entry name" value="Biotin_lipoyl"/>
</dbReference>
<dbReference type="CDD" id="cd06848">
    <property type="entry name" value="GCS_H"/>
    <property type="match status" value="1"/>
</dbReference>
<dbReference type="SUPFAM" id="SSF51230">
    <property type="entry name" value="Single hybrid motif"/>
    <property type="match status" value="1"/>
</dbReference>
<comment type="caution">
    <text evidence="6">The sequence shown here is derived from an EMBL/GenBank/DDBJ whole genome shotgun (WGS) entry which is preliminary data.</text>
</comment>
<dbReference type="PROSITE" id="PS50968">
    <property type="entry name" value="BIOTINYL_LIPOYL"/>
    <property type="match status" value="1"/>
</dbReference>
<proteinExistence type="inferred from homology"/>
<name>A0A9D2KN78_9BACT</name>
<dbReference type="InterPro" id="IPR033753">
    <property type="entry name" value="GCV_H/Fam206"/>
</dbReference>
<evidence type="ECO:0000256" key="3">
    <source>
        <dbReference type="HAMAP-Rule" id="MF_00272"/>
    </source>
</evidence>
<dbReference type="Proteomes" id="UP000824225">
    <property type="component" value="Unassembled WGS sequence"/>
</dbReference>
<dbReference type="InterPro" id="IPR002930">
    <property type="entry name" value="GCV_H"/>
</dbReference>
<evidence type="ECO:0000256" key="4">
    <source>
        <dbReference type="PIRSR" id="PIRSR617453-50"/>
    </source>
</evidence>
<dbReference type="PROSITE" id="PS00189">
    <property type="entry name" value="LIPOYL"/>
    <property type="match status" value="1"/>
</dbReference>
<dbReference type="PANTHER" id="PTHR11715">
    <property type="entry name" value="GLYCINE CLEAVAGE SYSTEM H PROTEIN"/>
    <property type="match status" value="1"/>
</dbReference>
<dbReference type="PANTHER" id="PTHR11715:SF3">
    <property type="entry name" value="GLYCINE CLEAVAGE SYSTEM H PROTEIN-RELATED"/>
    <property type="match status" value="1"/>
</dbReference>